<dbReference type="PANTHER" id="PTHR35807:SF1">
    <property type="entry name" value="TRANSCRIPTIONAL REGULATOR REDD"/>
    <property type="match status" value="1"/>
</dbReference>
<dbReference type="RefSeq" id="WP_258786569.1">
    <property type="nucleotide sequence ID" value="NZ_JANUGQ010000005.1"/>
</dbReference>
<evidence type="ECO:0000313" key="10">
    <source>
        <dbReference type="EMBL" id="MCS0635686.1"/>
    </source>
</evidence>
<dbReference type="InterPro" id="IPR051677">
    <property type="entry name" value="AfsR-DnrI-RedD_regulator"/>
</dbReference>
<evidence type="ECO:0000256" key="3">
    <source>
        <dbReference type="ARBA" id="ARBA00023015"/>
    </source>
</evidence>
<keyword evidence="3" id="KW-0805">Transcription regulation</keyword>
<proteinExistence type="inferred from homology"/>
<dbReference type="SUPFAM" id="SSF46894">
    <property type="entry name" value="C-terminal effector domain of the bipartite response regulators"/>
    <property type="match status" value="1"/>
</dbReference>
<dbReference type="SMART" id="SM00862">
    <property type="entry name" value="Trans_reg_C"/>
    <property type="match status" value="1"/>
</dbReference>
<dbReference type="PRINTS" id="PR00364">
    <property type="entry name" value="DISEASERSIST"/>
</dbReference>
<reference evidence="10" key="1">
    <citation type="submission" date="2022-08" db="EMBL/GenBank/DDBJ databases">
        <authorList>
            <person name="Somphong A."/>
            <person name="Phongsopitanun W."/>
        </authorList>
    </citation>
    <scope>NUCLEOTIDE SEQUENCE</scope>
    <source>
        <strain evidence="10">LP05-1</strain>
    </source>
</reference>
<evidence type="ECO:0000259" key="9">
    <source>
        <dbReference type="PROSITE" id="PS51755"/>
    </source>
</evidence>
<name>A0ABT2CG60_9ACTN</name>
<evidence type="ECO:0000256" key="2">
    <source>
        <dbReference type="ARBA" id="ARBA00023012"/>
    </source>
</evidence>
<feature type="compositionally biased region" description="Pro residues" evidence="8">
    <location>
        <begin position="362"/>
        <end position="373"/>
    </location>
</feature>
<dbReference type="Gene3D" id="3.40.50.300">
    <property type="entry name" value="P-loop containing nucleotide triphosphate hydrolases"/>
    <property type="match status" value="1"/>
</dbReference>
<dbReference type="InterPro" id="IPR027417">
    <property type="entry name" value="P-loop_NTPase"/>
</dbReference>
<dbReference type="CDD" id="cd15831">
    <property type="entry name" value="BTAD"/>
    <property type="match status" value="1"/>
</dbReference>
<feature type="repeat" description="TPR" evidence="6">
    <location>
        <begin position="891"/>
        <end position="924"/>
    </location>
</feature>
<protein>
    <submittedName>
        <fullName evidence="10">Tetratricopeptide repeat protein</fullName>
    </submittedName>
</protein>
<feature type="region of interest" description="Disordered" evidence="8">
    <location>
        <begin position="247"/>
        <end position="407"/>
    </location>
</feature>
<dbReference type="PROSITE" id="PS50005">
    <property type="entry name" value="TPR"/>
    <property type="match status" value="1"/>
</dbReference>
<evidence type="ECO:0000256" key="8">
    <source>
        <dbReference type="SAM" id="MobiDB-lite"/>
    </source>
</evidence>
<comment type="similarity">
    <text evidence="1">Belongs to the AfsR/DnrI/RedD regulatory family.</text>
</comment>
<dbReference type="PROSITE" id="PS51755">
    <property type="entry name" value="OMPR_PHOB"/>
    <property type="match status" value="1"/>
</dbReference>
<dbReference type="Gene3D" id="1.10.10.10">
    <property type="entry name" value="Winged helix-like DNA-binding domain superfamily/Winged helix DNA-binding domain"/>
    <property type="match status" value="1"/>
</dbReference>
<evidence type="ECO:0000256" key="1">
    <source>
        <dbReference type="ARBA" id="ARBA00005820"/>
    </source>
</evidence>
<keyword evidence="5" id="KW-0804">Transcription</keyword>
<dbReference type="SMART" id="SM01043">
    <property type="entry name" value="BTAD"/>
    <property type="match status" value="1"/>
</dbReference>
<feature type="compositionally biased region" description="Gly residues" evidence="8">
    <location>
        <begin position="1201"/>
        <end position="1215"/>
    </location>
</feature>
<organism evidence="10 11">
    <name type="scientific">Streptomyces pyxinae</name>
    <dbReference type="NCBI Taxonomy" id="2970734"/>
    <lineage>
        <taxon>Bacteria</taxon>
        <taxon>Bacillati</taxon>
        <taxon>Actinomycetota</taxon>
        <taxon>Actinomycetes</taxon>
        <taxon>Kitasatosporales</taxon>
        <taxon>Streptomycetaceae</taxon>
        <taxon>Streptomyces</taxon>
    </lineage>
</organism>
<evidence type="ECO:0000256" key="7">
    <source>
        <dbReference type="PROSITE-ProRule" id="PRU01091"/>
    </source>
</evidence>
<evidence type="ECO:0000256" key="4">
    <source>
        <dbReference type="ARBA" id="ARBA00023125"/>
    </source>
</evidence>
<keyword evidence="2" id="KW-0902">Two-component regulatory system</keyword>
<dbReference type="CDD" id="cd00383">
    <property type="entry name" value="trans_reg_C"/>
    <property type="match status" value="1"/>
</dbReference>
<keyword evidence="6" id="KW-0802">TPR repeat</keyword>
<dbReference type="Pfam" id="PF13424">
    <property type="entry name" value="TPR_12"/>
    <property type="match status" value="3"/>
</dbReference>
<dbReference type="InterPro" id="IPR019734">
    <property type="entry name" value="TPR_rpt"/>
</dbReference>
<feature type="DNA-binding region" description="OmpR/PhoB-type" evidence="7">
    <location>
        <begin position="1"/>
        <end position="93"/>
    </location>
</feature>
<dbReference type="Gene3D" id="1.25.40.10">
    <property type="entry name" value="Tetratricopeptide repeat domain"/>
    <property type="match status" value="2"/>
</dbReference>
<dbReference type="Proteomes" id="UP001431313">
    <property type="component" value="Unassembled WGS sequence"/>
</dbReference>
<feature type="compositionally biased region" description="Acidic residues" evidence="8">
    <location>
        <begin position="1171"/>
        <end position="1182"/>
    </location>
</feature>
<feature type="compositionally biased region" description="Low complexity" evidence="8">
    <location>
        <begin position="348"/>
        <end position="361"/>
    </location>
</feature>
<evidence type="ECO:0000256" key="6">
    <source>
        <dbReference type="PROSITE-ProRule" id="PRU00339"/>
    </source>
</evidence>
<feature type="compositionally biased region" description="Pro residues" evidence="8">
    <location>
        <begin position="335"/>
        <end position="347"/>
    </location>
</feature>
<dbReference type="SUPFAM" id="SSF52540">
    <property type="entry name" value="P-loop containing nucleoside triphosphate hydrolases"/>
    <property type="match status" value="1"/>
</dbReference>
<dbReference type="InterPro" id="IPR016032">
    <property type="entry name" value="Sig_transdc_resp-reg_C-effctor"/>
</dbReference>
<accession>A0ABT2CG60</accession>
<dbReference type="InterPro" id="IPR005158">
    <property type="entry name" value="BTAD"/>
</dbReference>
<dbReference type="EMBL" id="JANUGQ010000005">
    <property type="protein sequence ID" value="MCS0635686.1"/>
    <property type="molecule type" value="Genomic_DNA"/>
</dbReference>
<feature type="compositionally biased region" description="Low complexity" evidence="8">
    <location>
        <begin position="374"/>
        <end position="406"/>
    </location>
</feature>
<dbReference type="SMART" id="SM00028">
    <property type="entry name" value="TPR"/>
    <property type="match status" value="5"/>
</dbReference>
<gene>
    <name evidence="10" type="ORF">NX801_08415</name>
</gene>
<dbReference type="Pfam" id="PF03704">
    <property type="entry name" value="BTAD"/>
    <property type="match status" value="1"/>
</dbReference>
<evidence type="ECO:0000256" key="5">
    <source>
        <dbReference type="ARBA" id="ARBA00023163"/>
    </source>
</evidence>
<dbReference type="InterPro" id="IPR001867">
    <property type="entry name" value="OmpR/PhoB-type_DNA-bd"/>
</dbReference>
<comment type="caution">
    <text evidence="10">The sequence shown here is derived from an EMBL/GenBank/DDBJ whole genome shotgun (WGS) entry which is preliminary data.</text>
</comment>
<feature type="domain" description="OmpR/PhoB-type" evidence="9">
    <location>
        <begin position="1"/>
        <end position="93"/>
    </location>
</feature>
<evidence type="ECO:0000313" key="11">
    <source>
        <dbReference type="Proteomes" id="UP001431313"/>
    </source>
</evidence>
<dbReference type="InterPro" id="IPR011990">
    <property type="entry name" value="TPR-like_helical_dom_sf"/>
</dbReference>
<keyword evidence="11" id="KW-1185">Reference proteome</keyword>
<dbReference type="SUPFAM" id="SSF48452">
    <property type="entry name" value="TPR-like"/>
    <property type="match status" value="3"/>
</dbReference>
<dbReference type="InterPro" id="IPR036388">
    <property type="entry name" value="WH-like_DNA-bd_sf"/>
</dbReference>
<keyword evidence="4 7" id="KW-0238">DNA-binding</keyword>
<feature type="region of interest" description="Disordered" evidence="8">
    <location>
        <begin position="1169"/>
        <end position="1215"/>
    </location>
</feature>
<sequence length="1215" mass="127577">MEVRLLGPVELWHGERRIPLNGPKPAALLAALVIHPGEVLSVDRLVDMVWEERPPATARALVASHVSGLRRALATTGEDGAIRTRSPGYLAEFPAARVDARRFEAALAEGRLLADAGRAAEAVDTLRAAVRLWRGRDALEGLGQSFARVEAVRLAELRLVAQEVRFAAELALGCRAELVAELLAHVAANPLRERPRGQLMIALHRTGRVPDALRVYQEGSRLLRTELGIDPGRELRALHQAVLRGDSGVLGPPALPGDPAPLSGGLRPGRPPGTRPDAPGAGPPAAPGAGLPEVRSGPSGHGAPEARSGPPALPESRSGPPAPALPGPRSGSPAPVLPGPRSGPPARPAAAVPGMEAVPGAAPGPPEAGPPEAGPASAPAPAGPGNADGARSTTGPGAPGSPAGAAVLPQRPVRRPVTAEHPVPPPPFQLPPDMADFVGRAEQLAWAAGLFAAAGGDPPRTAPLIGVISGRSGIGKTALAVHAAHRVAAHFPDGQLFLDLRAAGSEPVDTADALLRLLRALGADPGTLHRHRHDPAELVDLYRGHIVHRRILLVLDNAVGETPLRPLLPPGGGSGVLITSRRRLVALEGAAHLDLTAPPEPEALELLARVAGADRAAAEPDPVAEILALCGRLPLAVRIAGARLAARPHWSPTRLAARLRDEHRRLDELQVGDLEVRGSLGLAYADLTGPERRTLRRLALLDLPDFAAWIAAPLLDLGPDEAEEVVEQLVDCHFVDVVGVDGTGRTRYRIHDLAREHARERALAEEPAVERAAAVRRLVDCWLALSRVAAARAPGGAARLFPGPDPAGPLAPGLAAVPAADPAAWFAAEHPSLLVAVKHCAALGLADRARELAAALMAGSVALYNQFDTWSHSHTVALDAVRRCGDVEGEALLLGGLGQLRLEQDRFEDAYAFFQDALRLFGETGSVRGRAVALAGLGTTRREQGRFDEALALLTAALTAYRVLDDRAGQAHVRYGIGCTHRERGRFTEAGDELSAARHLYGTAGDRHGEALVLRALGLCHRALGELAEAEELLTAALEIFERTGDTFGMMYAGQSLAKVRLRQGRLPEARARLDRCLATTRERQDRFGEALVLRTLGEWWLAAGEWRAAEEPLRSALALWDELRLPLWRARTLRDLATGAAGRGDPRAARVLRDEALGIFRALGAREAGELDEAGEPDGAAEPDGTSEAGGAGRPARSGEPGGAEEPGGAGQPC</sequence>
<dbReference type="PANTHER" id="PTHR35807">
    <property type="entry name" value="TRANSCRIPTIONAL REGULATOR REDD-RELATED"/>
    <property type="match status" value="1"/>
</dbReference>
<dbReference type="Pfam" id="PF00486">
    <property type="entry name" value="Trans_reg_C"/>
    <property type="match status" value="1"/>
</dbReference>